<dbReference type="AlphaFoldDB" id="A0A4Y9XWB3"/>
<organism evidence="2 3">
    <name type="scientific">Dentipellis fragilis</name>
    <dbReference type="NCBI Taxonomy" id="205917"/>
    <lineage>
        <taxon>Eukaryota</taxon>
        <taxon>Fungi</taxon>
        <taxon>Dikarya</taxon>
        <taxon>Basidiomycota</taxon>
        <taxon>Agaricomycotina</taxon>
        <taxon>Agaricomycetes</taxon>
        <taxon>Russulales</taxon>
        <taxon>Hericiaceae</taxon>
        <taxon>Dentipellis</taxon>
    </lineage>
</organism>
<accession>A0A4Y9XWB3</accession>
<protein>
    <submittedName>
        <fullName evidence="2">Uncharacterized protein</fullName>
    </submittedName>
</protein>
<keyword evidence="3" id="KW-1185">Reference proteome</keyword>
<evidence type="ECO:0000313" key="2">
    <source>
        <dbReference type="EMBL" id="TFY54072.1"/>
    </source>
</evidence>
<name>A0A4Y9XWB3_9AGAM</name>
<evidence type="ECO:0000313" key="3">
    <source>
        <dbReference type="Proteomes" id="UP000298327"/>
    </source>
</evidence>
<dbReference type="EMBL" id="SEOQ01001070">
    <property type="protein sequence ID" value="TFY54072.1"/>
    <property type="molecule type" value="Genomic_DNA"/>
</dbReference>
<reference evidence="2 3" key="1">
    <citation type="submission" date="2019-02" db="EMBL/GenBank/DDBJ databases">
        <title>Genome sequencing of the rare red list fungi Dentipellis fragilis.</title>
        <authorList>
            <person name="Buettner E."/>
            <person name="Kellner H."/>
        </authorList>
    </citation>
    <scope>NUCLEOTIDE SEQUENCE [LARGE SCALE GENOMIC DNA]</scope>
    <source>
        <strain evidence="2 3">DSM 105465</strain>
    </source>
</reference>
<gene>
    <name evidence="2" type="ORF">EVG20_g9859</name>
</gene>
<sequence length="186" mass="20520">MRLGRRGPTGFCAQLECQMRLHRDKISFHCPDFGIRFGLQGRAACEGRYDGGLGGARRSSPVSLRCTAYDAWWYGGPWYQVRSLSLARASSTFQHDSGHMHGHQQHKPEAPESRSPATRLVPPRSLWLSPPSTIYASCINDDAYVNHALALSPVPPCPYPIQPRPAAATPIRPSRTKTQTQAQALG</sequence>
<evidence type="ECO:0000256" key="1">
    <source>
        <dbReference type="SAM" id="MobiDB-lite"/>
    </source>
</evidence>
<comment type="caution">
    <text evidence="2">The sequence shown here is derived from an EMBL/GenBank/DDBJ whole genome shotgun (WGS) entry which is preliminary data.</text>
</comment>
<feature type="region of interest" description="Disordered" evidence="1">
    <location>
        <begin position="162"/>
        <end position="186"/>
    </location>
</feature>
<dbReference type="Proteomes" id="UP000298327">
    <property type="component" value="Unassembled WGS sequence"/>
</dbReference>
<proteinExistence type="predicted"/>
<feature type="compositionally biased region" description="Polar residues" evidence="1">
    <location>
        <begin position="176"/>
        <end position="186"/>
    </location>
</feature>
<feature type="region of interest" description="Disordered" evidence="1">
    <location>
        <begin position="94"/>
        <end position="122"/>
    </location>
</feature>